<gene>
    <name evidence="1" type="ORF">ILYODFUR_011389</name>
</gene>
<accession>A0ABV0V2B1</accession>
<reference evidence="1 2" key="1">
    <citation type="submission" date="2021-06" db="EMBL/GenBank/DDBJ databases">
        <authorList>
            <person name="Palmer J.M."/>
        </authorList>
    </citation>
    <scope>NUCLEOTIDE SEQUENCE [LARGE SCALE GENOMIC DNA]</scope>
    <source>
        <strain evidence="2">if_2019</strain>
        <tissue evidence="1">Muscle</tissue>
    </source>
</reference>
<keyword evidence="2" id="KW-1185">Reference proteome</keyword>
<organism evidence="1 2">
    <name type="scientific">Ilyodon furcidens</name>
    <name type="common">goldbreast splitfin</name>
    <dbReference type="NCBI Taxonomy" id="33524"/>
    <lineage>
        <taxon>Eukaryota</taxon>
        <taxon>Metazoa</taxon>
        <taxon>Chordata</taxon>
        <taxon>Craniata</taxon>
        <taxon>Vertebrata</taxon>
        <taxon>Euteleostomi</taxon>
        <taxon>Actinopterygii</taxon>
        <taxon>Neopterygii</taxon>
        <taxon>Teleostei</taxon>
        <taxon>Neoteleostei</taxon>
        <taxon>Acanthomorphata</taxon>
        <taxon>Ovalentaria</taxon>
        <taxon>Atherinomorphae</taxon>
        <taxon>Cyprinodontiformes</taxon>
        <taxon>Goodeidae</taxon>
        <taxon>Ilyodon</taxon>
    </lineage>
</organism>
<sequence>MVLGAPPGFAADWTGADTVQGYSLYTALGESIGGEVSSIEQQQLQKQGMIQDLKALPNALNSVAIDSASTFSFLCKTS</sequence>
<protein>
    <submittedName>
        <fullName evidence="1">Uncharacterized protein</fullName>
    </submittedName>
</protein>
<dbReference type="EMBL" id="JAHRIQ010093543">
    <property type="protein sequence ID" value="MEQ2251485.1"/>
    <property type="molecule type" value="Genomic_DNA"/>
</dbReference>
<dbReference type="Proteomes" id="UP001482620">
    <property type="component" value="Unassembled WGS sequence"/>
</dbReference>
<proteinExistence type="predicted"/>
<comment type="caution">
    <text evidence="1">The sequence shown here is derived from an EMBL/GenBank/DDBJ whole genome shotgun (WGS) entry which is preliminary data.</text>
</comment>
<evidence type="ECO:0000313" key="2">
    <source>
        <dbReference type="Proteomes" id="UP001482620"/>
    </source>
</evidence>
<evidence type="ECO:0000313" key="1">
    <source>
        <dbReference type="EMBL" id="MEQ2251485.1"/>
    </source>
</evidence>
<name>A0ABV0V2B1_9TELE</name>